<gene>
    <name evidence="1" type="ORF">ETQ85_20355</name>
</gene>
<evidence type="ECO:0008006" key="3">
    <source>
        <dbReference type="Google" id="ProtNLM"/>
    </source>
</evidence>
<dbReference type="EMBL" id="SDKK01000024">
    <property type="protein sequence ID" value="TYC53945.1"/>
    <property type="molecule type" value="Genomic_DNA"/>
</dbReference>
<protein>
    <recommendedName>
        <fullName evidence="3">Phosphoglycerate mutase</fullName>
    </recommendedName>
</protein>
<reference evidence="1 2" key="1">
    <citation type="submission" date="2019-01" db="EMBL/GenBank/DDBJ databases">
        <title>Zoogloea oleivorans genome sequencing and assembly.</title>
        <authorList>
            <person name="Tancsics A."/>
            <person name="Farkas M."/>
            <person name="Kriszt B."/>
            <person name="Maroti G."/>
            <person name="Horvath B."/>
        </authorList>
    </citation>
    <scope>NUCLEOTIDE SEQUENCE [LARGE SCALE GENOMIC DNA]</scope>
    <source>
        <strain evidence="1 2">Buc</strain>
    </source>
</reference>
<keyword evidence="2" id="KW-1185">Reference proteome</keyword>
<sequence length="344" mass="37830">MQFHLVVPGLAWPTAAFGKLPAAPPLTALPVLLGHASHAWRPAVALETWLAGEFGLNGGHTPYAHLRRLGEATNTPKDVHWLCCDPVHLHFSRDRLLLADASSLAITRAEADILMTGINETFADIGRFEAPTADRWYVALPDEPKPFFHPIADVSGRPVQLFMPEGDEVARWARLSNELEVWLYNHPVNAARQEAGQRTINGVWLWGAGPRDAPAHTPASHIQADQPFARGLARHAGIEVQAADRYREQPGTTLAIVDSLQRPALHMDSAAWLAAIEELDTNWFAPLLAALKAKQISKLRISAPGDKHFLHIEVSASGLWKFWRKPRPLDTLLASAPAPNPQNP</sequence>
<dbReference type="OrthoDB" id="5295974at2"/>
<dbReference type="RefSeq" id="WP_148580920.1">
    <property type="nucleotide sequence ID" value="NZ_JAVEUW010000007.1"/>
</dbReference>
<organism evidence="1 2">
    <name type="scientific">Zoogloea oleivorans</name>
    <dbReference type="NCBI Taxonomy" id="1552750"/>
    <lineage>
        <taxon>Bacteria</taxon>
        <taxon>Pseudomonadati</taxon>
        <taxon>Pseudomonadota</taxon>
        <taxon>Betaproteobacteria</taxon>
        <taxon>Rhodocyclales</taxon>
        <taxon>Zoogloeaceae</taxon>
        <taxon>Zoogloea</taxon>
    </lineage>
</organism>
<dbReference type="Proteomes" id="UP000389128">
    <property type="component" value="Unassembled WGS sequence"/>
</dbReference>
<dbReference type="AlphaFoldDB" id="A0A6C2CLD9"/>
<proteinExistence type="predicted"/>
<accession>A0A6C2CLD9</accession>
<evidence type="ECO:0000313" key="1">
    <source>
        <dbReference type="EMBL" id="TYC53945.1"/>
    </source>
</evidence>
<dbReference type="PIRSF" id="PIRSF015283">
    <property type="entry name" value="Regulatory_RpfE"/>
    <property type="match status" value="1"/>
</dbReference>
<evidence type="ECO:0000313" key="2">
    <source>
        <dbReference type="Proteomes" id="UP000389128"/>
    </source>
</evidence>
<comment type="caution">
    <text evidence="1">The sequence shown here is derived from an EMBL/GenBank/DDBJ whole genome shotgun (WGS) entry which is preliminary data.</text>
</comment>
<dbReference type="InterPro" id="IPR016631">
    <property type="entry name" value="Regulatory_RpfE"/>
</dbReference>
<name>A0A6C2CLD9_9RHOO</name>